<name>A0ABP7WX88_9ACTN</name>
<evidence type="ECO:0000313" key="1">
    <source>
        <dbReference type="EMBL" id="GAA4098753.1"/>
    </source>
</evidence>
<dbReference type="Proteomes" id="UP001500683">
    <property type="component" value="Unassembled WGS sequence"/>
</dbReference>
<dbReference type="EMBL" id="BAAAZG010000058">
    <property type="protein sequence ID" value="GAA4098753.1"/>
    <property type="molecule type" value="Genomic_DNA"/>
</dbReference>
<keyword evidence="2" id="KW-1185">Reference proteome</keyword>
<evidence type="ECO:0008006" key="3">
    <source>
        <dbReference type="Google" id="ProtNLM"/>
    </source>
</evidence>
<proteinExistence type="predicted"/>
<accession>A0ABP7WX88</accession>
<comment type="caution">
    <text evidence="1">The sequence shown here is derived from an EMBL/GenBank/DDBJ whole genome shotgun (WGS) entry which is preliminary data.</text>
</comment>
<organism evidence="1 2">
    <name type="scientific">Actinomadura miaoliensis</name>
    <dbReference type="NCBI Taxonomy" id="430685"/>
    <lineage>
        <taxon>Bacteria</taxon>
        <taxon>Bacillati</taxon>
        <taxon>Actinomycetota</taxon>
        <taxon>Actinomycetes</taxon>
        <taxon>Streptosporangiales</taxon>
        <taxon>Thermomonosporaceae</taxon>
        <taxon>Actinomadura</taxon>
    </lineage>
</organism>
<reference evidence="2" key="1">
    <citation type="journal article" date="2019" name="Int. J. Syst. Evol. Microbiol.">
        <title>The Global Catalogue of Microorganisms (GCM) 10K type strain sequencing project: providing services to taxonomists for standard genome sequencing and annotation.</title>
        <authorList>
            <consortium name="The Broad Institute Genomics Platform"/>
            <consortium name="The Broad Institute Genome Sequencing Center for Infectious Disease"/>
            <person name="Wu L."/>
            <person name="Ma J."/>
        </authorList>
    </citation>
    <scope>NUCLEOTIDE SEQUENCE [LARGE SCALE GENOMIC DNA]</scope>
    <source>
        <strain evidence="2">JCM 16702</strain>
    </source>
</reference>
<sequence length="351" mass="37122">MTLHTPLWMQVASGDTPVQYSAQDDRLLLTSLWQTEGVTAGGLQVSQRAAGANFSVDIAPGQAVITGDDMAGQGSYLVRSDAVENLPIPAPPASGSRTHRVVAQVRDKLYNGTWTGYDWALMVLEDTGSGTPPVPGSAYSLATVTVTAGDASVTNANILDTRFNALSQPGRARLTGSDAERPAVPLPFEEIARTDKGCTEIFIDGAWREVPRRDGGGSAWTSYTPALTATTTNPSLGVGSTRSGRYIREGRRVTVQVVCRFGSSGINVGSGFYEIALPVAARVTSPGRVTGTGYCYDDSGADYRDGGCFINTGVSDKVRISIDSVVVRNNAPFTWASNDEFGFTLVYEAAS</sequence>
<gene>
    <name evidence="1" type="ORF">GCM10022214_74220</name>
</gene>
<evidence type="ECO:0000313" key="2">
    <source>
        <dbReference type="Proteomes" id="UP001500683"/>
    </source>
</evidence>
<protein>
    <recommendedName>
        <fullName evidence="3">Minor tail protein</fullName>
    </recommendedName>
</protein>
<dbReference type="RefSeq" id="WP_344956943.1">
    <property type="nucleotide sequence ID" value="NZ_BAAAZG010000058.1"/>
</dbReference>